<evidence type="ECO:0000313" key="12">
    <source>
        <dbReference type="EMBL" id="RKD12838.1"/>
    </source>
</evidence>
<dbReference type="Pfam" id="PF13715">
    <property type="entry name" value="CarbopepD_reg_2"/>
    <property type="match status" value="1"/>
</dbReference>
<keyword evidence="4 8" id="KW-0812">Transmembrane</keyword>
<dbReference type="InterPro" id="IPR012910">
    <property type="entry name" value="Plug_dom"/>
</dbReference>
<evidence type="ECO:0000256" key="3">
    <source>
        <dbReference type="ARBA" id="ARBA00022452"/>
    </source>
</evidence>
<protein>
    <recommendedName>
        <fullName evidence="14">SusC/RagA family TonB-linked outer membrane protein</fullName>
    </recommendedName>
</protein>
<dbReference type="InterPro" id="IPR023997">
    <property type="entry name" value="TonB-dep_OMP_SusC/RagA_CS"/>
</dbReference>
<evidence type="ECO:0000256" key="1">
    <source>
        <dbReference type="ARBA" id="ARBA00004571"/>
    </source>
</evidence>
<comment type="subcellular location">
    <subcellularLocation>
        <location evidence="1 8">Cell outer membrane</location>
        <topology evidence="1 8">Multi-pass membrane protein</topology>
    </subcellularLocation>
</comment>
<evidence type="ECO:0000256" key="9">
    <source>
        <dbReference type="RuleBase" id="RU003357"/>
    </source>
</evidence>
<dbReference type="InterPro" id="IPR037066">
    <property type="entry name" value="Plug_dom_sf"/>
</dbReference>
<accession>A0A419S286</accession>
<dbReference type="SUPFAM" id="SSF56935">
    <property type="entry name" value="Porins"/>
    <property type="match status" value="1"/>
</dbReference>
<name>A0A419S286_9SPHI</name>
<dbReference type="RefSeq" id="WP_120183065.1">
    <property type="nucleotide sequence ID" value="NZ_MBTA01000029.1"/>
</dbReference>
<dbReference type="Gene3D" id="2.170.130.10">
    <property type="entry name" value="TonB-dependent receptor, plug domain"/>
    <property type="match status" value="1"/>
</dbReference>
<dbReference type="NCBIfam" id="TIGR04057">
    <property type="entry name" value="SusC_RagA_signa"/>
    <property type="match status" value="1"/>
</dbReference>
<comment type="caution">
    <text evidence="12">The sequence shown here is derived from an EMBL/GenBank/DDBJ whole genome shotgun (WGS) entry which is preliminary data.</text>
</comment>
<dbReference type="Pfam" id="PF00593">
    <property type="entry name" value="TonB_dep_Rec_b-barrel"/>
    <property type="match status" value="1"/>
</dbReference>
<evidence type="ECO:0000256" key="4">
    <source>
        <dbReference type="ARBA" id="ARBA00022692"/>
    </source>
</evidence>
<feature type="domain" description="TonB-dependent receptor plug" evidence="11">
    <location>
        <begin position="138"/>
        <end position="256"/>
    </location>
</feature>
<dbReference type="Pfam" id="PF07715">
    <property type="entry name" value="Plug"/>
    <property type="match status" value="1"/>
</dbReference>
<keyword evidence="5 9" id="KW-0798">TonB box</keyword>
<dbReference type="NCBIfam" id="TIGR04056">
    <property type="entry name" value="OMP_RagA_SusC"/>
    <property type="match status" value="1"/>
</dbReference>
<reference evidence="12 13" key="1">
    <citation type="submission" date="2016-07" db="EMBL/GenBank/DDBJ databases">
        <title>Genome of Pelobium manganitolerans.</title>
        <authorList>
            <person name="Wu S."/>
            <person name="Wang G."/>
        </authorList>
    </citation>
    <scope>NUCLEOTIDE SEQUENCE [LARGE SCALE GENOMIC DNA]</scope>
    <source>
        <strain evidence="12 13">YS-25</strain>
    </source>
</reference>
<dbReference type="InterPro" id="IPR039426">
    <property type="entry name" value="TonB-dep_rcpt-like"/>
</dbReference>
<dbReference type="SUPFAM" id="SSF49464">
    <property type="entry name" value="Carboxypeptidase regulatory domain-like"/>
    <property type="match status" value="1"/>
</dbReference>
<evidence type="ECO:0000259" key="10">
    <source>
        <dbReference type="Pfam" id="PF00593"/>
    </source>
</evidence>
<dbReference type="InterPro" id="IPR000531">
    <property type="entry name" value="Beta-barrel_TonB"/>
</dbReference>
<dbReference type="InterPro" id="IPR023996">
    <property type="entry name" value="TonB-dep_OMP_SusC/RagA"/>
</dbReference>
<evidence type="ECO:0008006" key="14">
    <source>
        <dbReference type="Google" id="ProtNLM"/>
    </source>
</evidence>
<dbReference type="Proteomes" id="UP000283433">
    <property type="component" value="Unassembled WGS sequence"/>
</dbReference>
<comment type="similarity">
    <text evidence="8 9">Belongs to the TonB-dependent receptor family.</text>
</comment>
<dbReference type="PROSITE" id="PS52016">
    <property type="entry name" value="TONB_DEPENDENT_REC_3"/>
    <property type="match status" value="1"/>
</dbReference>
<evidence type="ECO:0000256" key="8">
    <source>
        <dbReference type="PROSITE-ProRule" id="PRU01360"/>
    </source>
</evidence>
<keyword evidence="7 8" id="KW-0998">Cell outer membrane</keyword>
<sequence length="1061" mass="117166">MSNYKILSLSAALVVALGSTQPIYSQNKSAEAVEKSKETSKLKVKGKVVDGLTGAPIVGASVSVPQYTAKITDQNGAFEISVPTMQINLEVAIVGYQTVVVPANKTDLTVTLYPEGTKSFYAETYTPFAHDVKHVSQMVGAVDVVDFQGAWEQNSETVDNYLQGKLAGVNVTRKSGTPSMGANIAIRGLNSLYTQNQPLYIIDGLIYNAEIHSSSITNGHENNPLQNIDVRDIESVTVLKDAVATAIYGAKAANGVIVITTHRAKELTTKIDFEVSSGFNQTPKRIPVMNAFNYRSYLNDVLATSTLTGEEIAALPFNNDSKGFIDYPVYHNETDWQNKVFKTELDKSYYLRVTGGDNIAKYALSVGFNDDNGVIANTQQNKYTARFNSDLSLTKRLKAQTNISLGYGQQKLKDQGFAPNTNPIFLALTKAPFFNTNELAPDGTVSPNYAPADYFGYSNPLQLIYNGVNDKKSYRFLGGVNFDFKLTDHINLSNTTGITYDKAQENFFIPAKGIASEIINNTVVTSRLGTQVARYFSITNDFRAAYAKTINDKDKFNAIVGLRYQHHDAEQDYALGYNSATDDLVSIGNSDAAKRTFGGNIGEWANVTFYGLANYAIDNRFIINAAISLDGSSRFGSEAEGGVNVFEDHPFGVFPSIGGAWIISSENFLKDNKNINLLKYRISYGLVGNDDIGNYNAKQNYVSQNFLGVQGLVRDGVSNPYLRWETVRKFNTGFDLSMFKERFNLSIDYYNNQTDKMLAYQNGNTLSGIAYYLDNSGKMETNGLDLSLFGKITTGKVKWDAGLSVGTYKTKVTSLPETVYTNIGGATYITKVGEAPNAFYGYQFKGVFSTQAQASAAGLSRYDEAGNKIAFEAGDAIFADKDNNKVIDENDRYVIGDPNPDFYGGFNNSISYKKWSLGALFTFSVGNDAYNYTRANLESGNGLYNQTDALLNRWRADGQVTNIPRVTYEDPMGNARFSDRWVEDASYLRLRQLSLAYKFTFNKSIVNYLNIYATANNLFTLTKYLGYDPEFSMNTDVYRQGIDATLEPQFKSFQLGVRLGL</sequence>
<evidence type="ECO:0000259" key="11">
    <source>
        <dbReference type="Pfam" id="PF07715"/>
    </source>
</evidence>
<dbReference type="InterPro" id="IPR008969">
    <property type="entry name" value="CarboxyPept-like_regulatory"/>
</dbReference>
<keyword evidence="3 8" id="KW-1134">Transmembrane beta strand</keyword>
<gene>
    <name evidence="12" type="ORF">BCY91_11375</name>
</gene>
<evidence type="ECO:0000256" key="7">
    <source>
        <dbReference type="ARBA" id="ARBA00023237"/>
    </source>
</evidence>
<evidence type="ECO:0000256" key="5">
    <source>
        <dbReference type="ARBA" id="ARBA00023077"/>
    </source>
</evidence>
<evidence type="ECO:0000313" key="13">
    <source>
        <dbReference type="Proteomes" id="UP000283433"/>
    </source>
</evidence>
<keyword evidence="6 8" id="KW-0472">Membrane</keyword>
<dbReference type="EMBL" id="MBTA01000029">
    <property type="protein sequence ID" value="RKD12838.1"/>
    <property type="molecule type" value="Genomic_DNA"/>
</dbReference>
<keyword evidence="13" id="KW-1185">Reference proteome</keyword>
<proteinExistence type="inferred from homology"/>
<dbReference type="AlphaFoldDB" id="A0A419S286"/>
<feature type="domain" description="TonB-dependent receptor-like beta-barrel" evidence="10">
    <location>
        <begin position="443"/>
        <end position="1018"/>
    </location>
</feature>
<dbReference type="InterPro" id="IPR036942">
    <property type="entry name" value="Beta-barrel_TonB_sf"/>
</dbReference>
<dbReference type="Gene3D" id="2.40.170.20">
    <property type="entry name" value="TonB-dependent receptor, beta-barrel domain"/>
    <property type="match status" value="1"/>
</dbReference>
<evidence type="ECO:0000256" key="6">
    <source>
        <dbReference type="ARBA" id="ARBA00023136"/>
    </source>
</evidence>
<dbReference type="OrthoDB" id="830178at2"/>
<dbReference type="Gene3D" id="2.60.40.1120">
    <property type="entry name" value="Carboxypeptidase-like, regulatory domain"/>
    <property type="match status" value="1"/>
</dbReference>
<evidence type="ECO:0000256" key="2">
    <source>
        <dbReference type="ARBA" id="ARBA00022448"/>
    </source>
</evidence>
<keyword evidence="2 8" id="KW-0813">Transport</keyword>
<organism evidence="12 13">
    <name type="scientific">Pelobium manganitolerans</name>
    <dbReference type="NCBI Taxonomy" id="1842495"/>
    <lineage>
        <taxon>Bacteria</taxon>
        <taxon>Pseudomonadati</taxon>
        <taxon>Bacteroidota</taxon>
        <taxon>Sphingobacteriia</taxon>
        <taxon>Sphingobacteriales</taxon>
        <taxon>Sphingobacteriaceae</taxon>
        <taxon>Pelobium</taxon>
    </lineage>
</organism>
<dbReference type="GO" id="GO:0009279">
    <property type="term" value="C:cell outer membrane"/>
    <property type="evidence" value="ECO:0007669"/>
    <property type="project" value="UniProtKB-SubCell"/>
</dbReference>